<gene>
    <name evidence="3" type="ORF">FBF83_00655</name>
</gene>
<proteinExistence type="predicted"/>
<organism evidence="3 4">
    <name type="scientific">Guptibacillus hwajinpoensis</name>
    <dbReference type="NCBI Taxonomy" id="208199"/>
    <lineage>
        <taxon>Bacteria</taxon>
        <taxon>Bacillati</taxon>
        <taxon>Bacillota</taxon>
        <taxon>Bacilli</taxon>
        <taxon>Bacillales</taxon>
        <taxon>Guptibacillaceae</taxon>
        <taxon>Guptibacillus</taxon>
    </lineage>
</organism>
<dbReference type="OrthoDB" id="2135402at2"/>
<feature type="transmembrane region" description="Helical" evidence="1">
    <location>
        <begin position="63"/>
        <end position="81"/>
    </location>
</feature>
<comment type="caution">
    <text evidence="3">The sequence shown here is derived from an EMBL/GenBank/DDBJ whole genome shotgun (WGS) entry which is preliminary data.</text>
</comment>
<protein>
    <recommendedName>
        <fullName evidence="2">YrhK domain-containing protein</fullName>
    </recommendedName>
</protein>
<keyword evidence="1" id="KW-0472">Membrane</keyword>
<sequence length="111" mass="13206">MGSQRSANAQTQSKDEYVDIQMGHHDLFFKKGYQVFYTVNEFLLGLSFLIGSVFFYFESLKMWGVSLFVLGSFQMLIRPSIRLIHRFDLRNHYREEYEKQKNESSMKKADE</sequence>
<name>A0A4U1MKG0_9BACL</name>
<evidence type="ECO:0000313" key="3">
    <source>
        <dbReference type="EMBL" id="TKD71357.1"/>
    </source>
</evidence>
<keyword evidence="1" id="KW-0812">Transmembrane</keyword>
<dbReference type="InterPro" id="IPR025424">
    <property type="entry name" value="YrhK_domain"/>
</dbReference>
<reference evidence="3 4" key="1">
    <citation type="submission" date="2019-04" db="EMBL/GenBank/DDBJ databases">
        <title>Genome sequence of Bacillus hwajinpoensis strain Y2.</title>
        <authorList>
            <person name="Fair J.L."/>
            <person name="Maclea K.S."/>
        </authorList>
    </citation>
    <scope>NUCLEOTIDE SEQUENCE [LARGE SCALE GENOMIC DNA]</scope>
    <source>
        <strain evidence="3 4">Y2</strain>
    </source>
</reference>
<accession>A0A4U1MKG0</accession>
<keyword evidence="1" id="KW-1133">Transmembrane helix</keyword>
<dbReference type="Proteomes" id="UP000310541">
    <property type="component" value="Unassembled WGS sequence"/>
</dbReference>
<evidence type="ECO:0000313" key="4">
    <source>
        <dbReference type="Proteomes" id="UP000310541"/>
    </source>
</evidence>
<dbReference type="RefSeq" id="WP_136945234.1">
    <property type="nucleotide sequence ID" value="NZ_SWFM01000001.1"/>
</dbReference>
<feature type="domain" description="YrhK" evidence="2">
    <location>
        <begin position="33"/>
        <end position="86"/>
    </location>
</feature>
<evidence type="ECO:0000256" key="1">
    <source>
        <dbReference type="SAM" id="Phobius"/>
    </source>
</evidence>
<feature type="transmembrane region" description="Helical" evidence="1">
    <location>
        <begin position="35"/>
        <end position="57"/>
    </location>
</feature>
<dbReference type="EMBL" id="SWFM01000001">
    <property type="protein sequence ID" value="TKD71357.1"/>
    <property type="molecule type" value="Genomic_DNA"/>
</dbReference>
<dbReference type="Pfam" id="PF14145">
    <property type="entry name" value="YrhK"/>
    <property type="match status" value="1"/>
</dbReference>
<dbReference type="AlphaFoldDB" id="A0A4U1MKG0"/>
<evidence type="ECO:0000259" key="2">
    <source>
        <dbReference type="Pfam" id="PF14145"/>
    </source>
</evidence>